<dbReference type="GO" id="GO:0005524">
    <property type="term" value="F:ATP binding"/>
    <property type="evidence" value="ECO:0007669"/>
    <property type="project" value="UniProtKB-KW"/>
</dbReference>
<dbReference type="EMBL" id="JASPKZ010000835">
    <property type="protein sequence ID" value="KAJ9599094.1"/>
    <property type="molecule type" value="Genomic_DNA"/>
</dbReference>
<sequence>MWSQSQPDTQSVTEDIYSQENENPKIWGRLYSVRAKILSLDLSEDEYIVGRSDICSIKISKNEVNEKVLNTISKLHCKILKIDASPGIPEVYLEDLSFNGTFVNGEKVGKSKRRILKNNDQISLASPQFKDFITKKLVQRRKIGLKYEIRSKYIVTRELGAGACGKVYLVFDKKTCQRFAMKIVQKKRFDTVRNNNNCSVDKVMNEVNILKALRHPCIIRVEDIVDMPDAVYIILELMEGGELFDRIKSSQQLSEPEAKLIFYQIVLAVKHLHDNKITHRDLKPENILLASDKDQTLVKVSDFGLSKFINSQSLLKTFCGTPLYVAPEILKTRGMGTYTEKVDIWSMGIILYICLCGYPPFAEGNSPLPLNEQIKRGTYAFHQRYWHNVSLDAVDLIKMMLIVDPKSRITIDEVLNHRWLKDNVVKTAVEELIDEDMKNRERSQTPLDEDIEPPAKKSGFEDLMRRV</sequence>
<dbReference type="CDD" id="cd22666">
    <property type="entry name" value="FHA_CHK2"/>
    <property type="match status" value="1"/>
</dbReference>
<feature type="domain" description="FHA" evidence="4">
    <location>
        <begin position="47"/>
        <end position="108"/>
    </location>
</feature>
<dbReference type="AlphaFoldDB" id="A0AAD8AH54"/>
<dbReference type="Gene3D" id="2.60.200.20">
    <property type="match status" value="1"/>
</dbReference>
<dbReference type="GO" id="GO:0004672">
    <property type="term" value="F:protein kinase activity"/>
    <property type="evidence" value="ECO:0007669"/>
    <property type="project" value="InterPro"/>
</dbReference>
<reference evidence="6" key="2">
    <citation type="submission" date="2023-05" db="EMBL/GenBank/DDBJ databases">
        <authorList>
            <person name="Fouks B."/>
        </authorList>
    </citation>
    <scope>NUCLEOTIDE SEQUENCE</scope>
    <source>
        <strain evidence="6">Stay&amp;Tobe</strain>
        <tissue evidence="6">Testes</tissue>
    </source>
</reference>
<feature type="region of interest" description="Disordered" evidence="3">
    <location>
        <begin position="436"/>
        <end position="467"/>
    </location>
</feature>
<dbReference type="FunFam" id="1.10.510.10:FF:000571">
    <property type="entry name" value="Maternal embryonic leucine zipper kinase"/>
    <property type="match status" value="1"/>
</dbReference>
<dbReference type="Pfam" id="PF00069">
    <property type="entry name" value="Pkinase"/>
    <property type="match status" value="1"/>
</dbReference>
<keyword evidence="2" id="KW-0067">ATP-binding</keyword>
<dbReference type="InterPro" id="IPR000719">
    <property type="entry name" value="Prot_kinase_dom"/>
</dbReference>
<dbReference type="PANTHER" id="PTHR24347">
    <property type="entry name" value="SERINE/THREONINE-PROTEIN KINASE"/>
    <property type="match status" value="1"/>
</dbReference>
<feature type="domain" description="Protein kinase" evidence="5">
    <location>
        <begin position="153"/>
        <end position="420"/>
    </location>
</feature>
<dbReference type="SUPFAM" id="SSF49879">
    <property type="entry name" value="SMAD/FHA domain"/>
    <property type="match status" value="1"/>
</dbReference>
<comment type="caution">
    <text evidence="6">The sequence shown here is derived from an EMBL/GenBank/DDBJ whole genome shotgun (WGS) entry which is preliminary data.</text>
</comment>
<reference evidence="6" key="1">
    <citation type="journal article" date="2023" name="IScience">
        <title>Live-bearing cockroach genome reveals convergent evolutionary mechanisms linked to viviparity in insects and beyond.</title>
        <authorList>
            <person name="Fouks B."/>
            <person name="Harrison M.C."/>
            <person name="Mikhailova A.A."/>
            <person name="Marchal E."/>
            <person name="English S."/>
            <person name="Carruthers M."/>
            <person name="Jennings E.C."/>
            <person name="Chiamaka E.L."/>
            <person name="Frigard R.A."/>
            <person name="Pippel M."/>
            <person name="Attardo G.M."/>
            <person name="Benoit J.B."/>
            <person name="Bornberg-Bauer E."/>
            <person name="Tobe S.S."/>
        </authorList>
    </citation>
    <scope>NUCLEOTIDE SEQUENCE</scope>
    <source>
        <strain evidence="6">Stay&amp;Tobe</strain>
    </source>
</reference>
<dbReference type="SUPFAM" id="SSF56112">
    <property type="entry name" value="Protein kinase-like (PK-like)"/>
    <property type="match status" value="1"/>
</dbReference>
<evidence type="ECO:0000259" key="5">
    <source>
        <dbReference type="PROSITE" id="PS50011"/>
    </source>
</evidence>
<feature type="non-terminal residue" evidence="6">
    <location>
        <position position="1"/>
    </location>
</feature>
<evidence type="ECO:0000256" key="1">
    <source>
        <dbReference type="ARBA" id="ARBA00022741"/>
    </source>
</evidence>
<dbReference type="Pfam" id="PF00498">
    <property type="entry name" value="FHA"/>
    <property type="match status" value="1"/>
</dbReference>
<dbReference type="PROSITE" id="PS00108">
    <property type="entry name" value="PROTEIN_KINASE_ST"/>
    <property type="match status" value="1"/>
</dbReference>
<dbReference type="InterPro" id="IPR008271">
    <property type="entry name" value="Ser/Thr_kinase_AS"/>
</dbReference>
<evidence type="ECO:0000256" key="3">
    <source>
        <dbReference type="SAM" id="MobiDB-lite"/>
    </source>
</evidence>
<protein>
    <submittedName>
        <fullName evidence="6">Uncharacterized protein</fullName>
    </submittedName>
</protein>
<dbReference type="FunFam" id="3.30.200.20:FF:000255">
    <property type="entry name" value="serine/threonine-protein kinase Chk2 isoform X1"/>
    <property type="match status" value="1"/>
</dbReference>
<dbReference type="SMART" id="SM00240">
    <property type="entry name" value="FHA"/>
    <property type="match status" value="1"/>
</dbReference>
<evidence type="ECO:0000313" key="7">
    <source>
        <dbReference type="Proteomes" id="UP001233999"/>
    </source>
</evidence>
<evidence type="ECO:0000313" key="6">
    <source>
        <dbReference type="EMBL" id="KAJ9599094.1"/>
    </source>
</evidence>
<dbReference type="Proteomes" id="UP001233999">
    <property type="component" value="Unassembled WGS sequence"/>
</dbReference>
<dbReference type="SMART" id="SM00220">
    <property type="entry name" value="S_TKc"/>
    <property type="match status" value="1"/>
</dbReference>
<dbReference type="PROSITE" id="PS50006">
    <property type="entry name" value="FHA_DOMAIN"/>
    <property type="match status" value="1"/>
</dbReference>
<dbReference type="InterPro" id="IPR008984">
    <property type="entry name" value="SMAD_FHA_dom_sf"/>
</dbReference>
<gene>
    <name evidence="6" type="ORF">L9F63_010431</name>
</gene>
<keyword evidence="7" id="KW-1185">Reference proteome</keyword>
<dbReference type="PROSITE" id="PS50011">
    <property type="entry name" value="PROTEIN_KINASE_DOM"/>
    <property type="match status" value="1"/>
</dbReference>
<dbReference type="InterPro" id="IPR000253">
    <property type="entry name" value="FHA_dom"/>
</dbReference>
<name>A0AAD8AH54_DIPPU</name>
<accession>A0AAD8AH54</accession>
<organism evidence="6 7">
    <name type="scientific">Diploptera punctata</name>
    <name type="common">Pacific beetle cockroach</name>
    <dbReference type="NCBI Taxonomy" id="6984"/>
    <lineage>
        <taxon>Eukaryota</taxon>
        <taxon>Metazoa</taxon>
        <taxon>Ecdysozoa</taxon>
        <taxon>Arthropoda</taxon>
        <taxon>Hexapoda</taxon>
        <taxon>Insecta</taxon>
        <taxon>Pterygota</taxon>
        <taxon>Neoptera</taxon>
        <taxon>Polyneoptera</taxon>
        <taxon>Dictyoptera</taxon>
        <taxon>Blattodea</taxon>
        <taxon>Blaberoidea</taxon>
        <taxon>Blaberidae</taxon>
        <taxon>Diplopterinae</taxon>
        <taxon>Diploptera</taxon>
    </lineage>
</organism>
<dbReference type="InterPro" id="IPR011009">
    <property type="entry name" value="Kinase-like_dom_sf"/>
</dbReference>
<proteinExistence type="predicted"/>
<evidence type="ECO:0000259" key="4">
    <source>
        <dbReference type="PROSITE" id="PS50006"/>
    </source>
</evidence>
<dbReference type="Gene3D" id="1.10.510.10">
    <property type="entry name" value="Transferase(Phosphotransferase) domain 1"/>
    <property type="match status" value="1"/>
</dbReference>
<keyword evidence="1" id="KW-0547">Nucleotide-binding</keyword>
<feature type="compositionally biased region" description="Basic and acidic residues" evidence="3">
    <location>
        <begin position="453"/>
        <end position="467"/>
    </location>
</feature>
<evidence type="ECO:0000256" key="2">
    <source>
        <dbReference type="ARBA" id="ARBA00022840"/>
    </source>
</evidence>